<dbReference type="Gene3D" id="2.20.25.110">
    <property type="entry name" value="S-adenosyl-L-methionine-dependent methyltransferases"/>
    <property type="match status" value="1"/>
</dbReference>
<dbReference type="GO" id="GO:0032259">
    <property type="term" value="P:methylation"/>
    <property type="evidence" value="ECO:0007669"/>
    <property type="project" value="UniProtKB-KW"/>
</dbReference>
<dbReference type="SUPFAM" id="SSF53335">
    <property type="entry name" value="S-adenosyl-L-methionine-dependent methyltransferases"/>
    <property type="match status" value="1"/>
</dbReference>
<dbReference type="PANTHER" id="PTHR43861">
    <property type="entry name" value="TRANS-ACONITATE 2-METHYLTRANSFERASE-RELATED"/>
    <property type="match status" value="1"/>
</dbReference>
<dbReference type="InterPro" id="IPR041698">
    <property type="entry name" value="Methyltransf_25"/>
</dbReference>
<protein>
    <submittedName>
        <fullName evidence="4">Glycine/sarcosine N-methyltransferase</fullName>
        <ecNumber evidence="4">2.1.1.156</ecNumber>
    </submittedName>
</protein>
<dbReference type="CDD" id="cd02440">
    <property type="entry name" value="AdoMet_MTases"/>
    <property type="match status" value="1"/>
</dbReference>
<dbReference type="Gene3D" id="3.40.50.150">
    <property type="entry name" value="Vaccinia Virus protein VP39"/>
    <property type="match status" value="1"/>
</dbReference>
<dbReference type="Proteomes" id="UP000095488">
    <property type="component" value="Unassembled WGS sequence"/>
</dbReference>
<evidence type="ECO:0000256" key="1">
    <source>
        <dbReference type="ARBA" id="ARBA00022603"/>
    </source>
</evidence>
<gene>
    <name evidence="4" type="ORF">ERS852473_00193</name>
</gene>
<dbReference type="EMBL" id="CYZR01000001">
    <property type="protein sequence ID" value="CUN45575.1"/>
    <property type="molecule type" value="Genomic_DNA"/>
</dbReference>
<sequence length="243" mass="28683">MSFYKILSKYYDEVFKLQQATVHFLSEELNEKDVVLDIACSTFSYGLELTKKGIEVLGIDLNNHMIEEAEQKSKKYNVELFNEDIRNINVIFKDLRFKEIFCIGNSLVHLPFKSEIEDVIKKSYKILQNGGVFIVSIINYDRIIEKNIKEFPEVISEDGKIVLKRSYEYIENFEYINFNRELIIKDRENSVTYNKSVKLLPILKDELVKMFKNIGFSNIEVFGDFKKSEWSKESYNTVIKAWK</sequence>
<dbReference type="EC" id="2.1.1.156" evidence="4"/>
<evidence type="ECO:0000259" key="3">
    <source>
        <dbReference type="Pfam" id="PF13649"/>
    </source>
</evidence>
<name>A0ABM9ULC7_SARVE</name>
<feature type="domain" description="Methyltransferase" evidence="3">
    <location>
        <begin position="35"/>
        <end position="131"/>
    </location>
</feature>
<dbReference type="PANTHER" id="PTHR43861:SF1">
    <property type="entry name" value="TRANS-ACONITATE 2-METHYLTRANSFERASE"/>
    <property type="match status" value="1"/>
</dbReference>
<dbReference type="Pfam" id="PF13649">
    <property type="entry name" value="Methyltransf_25"/>
    <property type="match status" value="1"/>
</dbReference>
<dbReference type="GO" id="GO:0008168">
    <property type="term" value="F:methyltransferase activity"/>
    <property type="evidence" value="ECO:0007669"/>
    <property type="project" value="UniProtKB-KW"/>
</dbReference>
<comment type="caution">
    <text evidence="4">The sequence shown here is derived from an EMBL/GenBank/DDBJ whole genome shotgun (WGS) entry which is preliminary data.</text>
</comment>
<keyword evidence="5" id="KW-1185">Reference proteome</keyword>
<evidence type="ECO:0000313" key="5">
    <source>
        <dbReference type="Proteomes" id="UP000095488"/>
    </source>
</evidence>
<keyword evidence="1 4" id="KW-0489">Methyltransferase</keyword>
<evidence type="ECO:0000313" key="4">
    <source>
        <dbReference type="EMBL" id="CUN45575.1"/>
    </source>
</evidence>
<evidence type="ECO:0000256" key="2">
    <source>
        <dbReference type="ARBA" id="ARBA00022679"/>
    </source>
</evidence>
<reference evidence="4 5" key="1">
    <citation type="submission" date="2015-09" db="EMBL/GenBank/DDBJ databases">
        <authorList>
            <consortium name="Pathogen Informatics"/>
        </authorList>
    </citation>
    <scope>NUCLEOTIDE SEQUENCE [LARGE SCALE GENOMIC DNA]</scope>
    <source>
        <strain evidence="4 5">2789STDY5834858</strain>
    </source>
</reference>
<dbReference type="RefSeq" id="WP_055257095.1">
    <property type="nucleotide sequence ID" value="NZ_CABIXL010000001.1"/>
</dbReference>
<organism evidence="4 5">
    <name type="scientific">Sarcina ventriculi</name>
    <name type="common">Clostridium ventriculi</name>
    <dbReference type="NCBI Taxonomy" id="1267"/>
    <lineage>
        <taxon>Bacteria</taxon>
        <taxon>Bacillati</taxon>
        <taxon>Bacillota</taxon>
        <taxon>Clostridia</taxon>
        <taxon>Eubacteriales</taxon>
        <taxon>Clostridiaceae</taxon>
        <taxon>Sarcina</taxon>
    </lineage>
</organism>
<accession>A0ABM9ULC7</accession>
<dbReference type="InterPro" id="IPR029063">
    <property type="entry name" value="SAM-dependent_MTases_sf"/>
</dbReference>
<proteinExistence type="predicted"/>
<keyword evidence="2 4" id="KW-0808">Transferase</keyword>